<proteinExistence type="predicted"/>
<dbReference type="SUPFAM" id="SSF47473">
    <property type="entry name" value="EF-hand"/>
    <property type="match status" value="2"/>
</dbReference>
<evidence type="ECO:0000313" key="5">
    <source>
        <dbReference type="Proteomes" id="UP001201812"/>
    </source>
</evidence>
<dbReference type="SMART" id="SM00054">
    <property type="entry name" value="EFh"/>
    <property type="match status" value="5"/>
</dbReference>
<protein>
    <submittedName>
        <fullName evidence="4">EF hand domain-containing protein</fullName>
    </submittedName>
</protein>
<evidence type="ECO:0000259" key="3">
    <source>
        <dbReference type="PROSITE" id="PS50222"/>
    </source>
</evidence>
<feature type="domain" description="EF-hand" evidence="3">
    <location>
        <begin position="210"/>
        <end position="245"/>
    </location>
</feature>
<dbReference type="PANTHER" id="PTHR10827:SF85">
    <property type="entry name" value="CALCIUM-BINDING PROTEIN"/>
    <property type="match status" value="1"/>
</dbReference>
<dbReference type="GO" id="GO:0005509">
    <property type="term" value="F:calcium ion binding"/>
    <property type="evidence" value="ECO:0007669"/>
    <property type="project" value="InterPro"/>
</dbReference>
<organism evidence="4 5">
    <name type="scientific">Ditylenchus destructor</name>
    <dbReference type="NCBI Taxonomy" id="166010"/>
    <lineage>
        <taxon>Eukaryota</taxon>
        <taxon>Metazoa</taxon>
        <taxon>Ecdysozoa</taxon>
        <taxon>Nematoda</taxon>
        <taxon>Chromadorea</taxon>
        <taxon>Rhabditida</taxon>
        <taxon>Tylenchina</taxon>
        <taxon>Tylenchomorpha</taxon>
        <taxon>Sphaerularioidea</taxon>
        <taxon>Anguinidae</taxon>
        <taxon>Anguininae</taxon>
        <taxon>Ditylenchus</taxon>
    </lineage>
</organism>
<dbReference type="Gene3D" id="1.10.238.10">
    <property type="entry name" value="EF-hand"/>
    <property type="match status" value="2"/>
</dbReference>
<accession>A0AAD4MWI8</accession>
<comment type="caution">
    <text evidence="4">The sequence shown here is derived from an EMBL/GenBank/DDBJ whole genome shotgun (WGS) entry which is preliminary data.</text>
</comment>
<dbReference type="PROSITE" id="PS50222">
    <property type="entry name" value="EF_HAND_2"/>
    <property type="match status" value="3"/>
</dbReference>
<dbReference type="PROSITE" id="PS00018">
    <property type="entry name" value="EF_HAND_1"/>
    <property type="match status" value="3"/>
</dbReference>
<sequence length="252" mass="27992">MAPKLLVTLLFVYFSFSNAVDLPPQANVSDFDVIDTNADALISSAEFGKWYAAFAGLNDAKDSVRKSSTLFKSHDLDGNGQLSVQEFVPLAFAMSRNPINEEEKLFKKLDKNDDGIVTREEMQQNDEKLPEEIINGLFLVADENRDGKITFKEYGVVSSAFGGQHQTSQDAQRLGMAQSLMVSIDSEPKDNRLSQSEVLAYANKFGNNKVSETEISEVFRQLDSDRDGLLSIEELQTLPEKMIALAGIRPLQ</sequence>
<dbReference type="Proteomes" id="UP001201812">
    <property type="component" value="Unassembled WGS sequence"/>
</dbReference>
<dbReference type="InterPro" id="IPR011992">
    <property type="entry name" value="EF-hand-dom_pair"/>
</dbReference>
<dbReference type="AlphaFoldDB" id="A0AAD4MWI8"/>
<keyword evidence="2" id="KW-0732">Signal</keyword>
<feature type="domain" description="EF-hand" evidence="3">
    <location>
        <begin position="137"/>
        <end position="164"/>
    </location>
</feature>
<keyword evidence="1" id="KW-0106">Calcium</keyword>
<evidence type="ECO:0000256" key="2">
    <source>
        <dbReference type="SAM" id="SignalP"/>
    </source>
</evidence>
<feature type="chain" id="PRO_5042198824" evidence="2">
    <location>
        <begin position="20"/>
        <end position="252"/>
    </location>
</feature>
<dbReference type="Pfam" id="PF13499">
    <property type="entry name" value="EF-hand_7"/>
    <property type="match status" value="1"/>
</dbReference>
<name>A0AAD4MWI8_9BILA</name>
<evidence type="ECO:0000313" key="4">
    <source>
        <dbReference type="EMBL" id="KAI1708846.1"/>
    </source>
</evidence>
<feature type="domain" description="EF-hand" evidence="3">
    <location>
        <begin position="97"/>
        <end position="132"/>
    </location>
</feature>
<reference evidence="4" key="1">
    <citation type="submission" date="2022-01" db="EMBL/GenBank/DDBJ databases">
        <title>Genome Sequence Resource for Two Populations of Ditylenchus destructor, the Migratory Endoparasitic Phytonematode.</title>
        <authorList>
            <person name="Zhang H."/>
            <person name="Lin R."/>
            <person name="Xie B."/>
        </authorList>
    </citation>
    <scope>NUCLEOTIDE SEQUENCE</scope>
    <source>
        <strain evidence="4">BazhouSP</strain>
    </source>
</reference>
<dbReference type="Pfam" id="PF13202">
    <property type="entry name" value="EF-hand_5"/>
    <property type="match status" value="2"/>
</dbReference>
<evidence type="ECO:0000256" key="1">
    <source>
        <dbReference type="ARBA" id="ARBA00022837"/>
    </source>
</evidence>
<dbReference type="PANTHER" id="PTHR10827">
    <property type="entry name" value="RETICULOCALBIN"/>
    <property type="match status" value="1"/>
</dbReference>
<dbReference type="InterPro" id="IPR002048">
    <property type="entry name" value="EF_hand_dom"/>
</dbReference>
<dbReference type="EMBL" id="JAKKPZ010000033">
    <property type="protein sequence ID" value="KAI1708846.1"/>
    <property type="molecule type" value="Genomic_DNA"/>
</dbReference>
<dbReference type="InterPro" id="IPR018247">
    <property type="entry name" value="EF_Hand_1_Ca_BS"/>
</dbReference>
<gene>
    <name evidence="4" type="ORF">DdX_11602</name>
</gene>
<keyword evidence="5" id="KW-1185">Reference proteome</keyword>
<feature type="signal peptide" evidence="2">
    <location>
        <begin position="1"/>
        <end position="19"/>
    </location>
</feature>